<accession>A0A0C1LFC2</accession>
<dbReference type="Gene3D" id="1.10.1740.10">
    <property type="match status" value="1"/>
</dbReference>
<evidence type="ECO:0000256" key="1">
    <source>
        <dbReference type="ARBA" id="ARBA00010641"/>
    </source>
</evidence>
<dbReference type="GO" id="GO:0003677">
    <property type="term" value="F:DNA binding"/>
    <property type="evidence" value="ECO:0007669"/>
    <property type="project" value="InterPro"/>
</dbReference>
<evidence type="ECO:0000313" key="8">
    <source>
        <dbReference type="Proteomes" id="UP000031408"/>
    </source>
</evidence>
<evidence type="ECO:0000313" key="7">
    <source>
        <dbReference type="EMBL" id="KIC94023.1"/>
    </source>
</evidence>
<dbReference type="SUPFAM" id="SSF88946">
    <property type="entry name" value="Sigma2 domain of RNA polymerase sigma factors"/>
    <property type="match status" value="1"/>
</dbReference>
<dbReference type="PANTHER" id="PTHR43133:SF46">
    <property type="entry name" value="RNA POLYMERASE SIGMA-70 FACTOR ECF SUBFAMILY"/>
    <property type="match status" value="1"/>
</dbReference>
<dbReference type="OrthoDB" id="663247at2"/>
<dbReference type="InterPro" id="IPR014284">
    <property type="entry name" value="RNA_pol_sigma-70_dom"/>
</dbReference>
<dbReference type="Pfam" id="PF08281">
    <property type="entry name" value="Sigma70_r4_2"/>
    <property type="match status" value="1"/>
</dbReference>
<evidence type="ECO:0000259" key="6">
    <source>
        <dbReference type="Pfam" id="PF08281"/>
    </source>
</evidence>
<evidence type="ECO:0000256" key="2">
    <source>
        <dbReference type="ARBA" id="ARBA00023015"/>
    </source>
</evidence>
<keyword evidence="8" id="KW-1185">Reference proteome</keyword>
<dbReference type="Proteomes" id="UP000031408">
    <property type="component" value="Unassembled WGS sequence"/>
</dbReference>
<dbReference type="CDD" id="cd06171">
    <property type="entry name" value="Sigma70_r4"/>
    <property type="match status" value="1"/>
</dbReference>
<dbReference type="GO" id="GO:0016987">
    <property type="term" value="F:sigma factor activity"/>
    <property type="evidence" value="ECO:0007669"/>
    <property type="project" value="UniProtKB-KW"/>
</dbReference>
<evidence type="ECO:0008006" key="9">
    <source>
        <dbReference type="Google" id="ProtNLM"/>
    </source>
</evidence>
<feature type="domain" description="RNA polymerase sigma factor 70 region 4 type 2" evidence="6">
    <location>
        <begin position="112"/>
        <end position="164"/>
    </location>
</feature>
<sequence>MDILLHIKESNEHAFEQAFRQWHEKVYAYHFAKTRDESFAEECTQLTFIKLWESRHLLNADLPLEVQLFRIAKTTLIDQLRARLRDNRRLQVIRNLSGQSQEQPQYEPDCSRRIAFALDSLPPTRKKVFMLNRVHGLTYKQIGEELSISDRTVEKHISLALKQLKKILNLVF</sequence>
<evidence type="ECO:0000256" key="3">
    <source>
        <dbReference type="ARBA" id="ARBA00023082"/>
    </source>
</evidence>
<keyword evidence="2" id="KW-0805">Transcription regulation</keyword>
<proteinExistence type="inferred from homology"/>
<dbReference type="InterPro" id="IPR013324">
    <property type="entry name" value="RNA_pol_sigma_r3/r4-like"/>
</dbReference>
<evidence type="ECO:0000259" key="5">
    <source>
        <dbReference type="Pfam" id="PF04542"/>
    </source>
</evidence>
<gene>
    <name evidence="7" type="ORF">OI18_13460</name>
</gene>
<dbReference type="GO" id="GO:0006352">
    <property type="term" value="P:DNA-templated transcription initiation"/>
    <property type="evidence" value="ECO:0007669"/>
    <property type="project" value="InterPro"/>
</dbReference>
<evidence type="ECO:0000256" key="4">
    <source>
        <dbReference type="ARBA" id="ARBA00023163"/>
    </source>
</evidence>
<reference evidence="7 8" key="1">
    <citation type="submission" date="2014-11" db="EMBL/GenBank/DDBJ databases">
        <title>Genome sequence of Flavihumibacter solisilvae 3-3.</title>
        <authorList>
            <person name="Zhou G."/>
            <person name="Li M."/>
            <person name="Wang G."/>
        </authorList>
    </citation>
    <scope>NUCLEOTIDE SEQUENCE [LARGE SCALE GENOMIC DNA]</scope>
    <source>
        <strain evidence="7 8">3-3</strain>
    </source>
</reference>
<dbReference type="InterPro" id="IPR039425">
    <property type="entry name" value="RNA_pol_sigma-70-like"/>
</dbReference>
<protein>
    <recommendedName>
        <fullName evidence="9">RNA polymerase</fullName>
    </recommendedName>
</protein>
<comment type="caution">
    <text evidence="7">The sequence shown here is derived from an EMBL/GenBank/DDBJ whole genome shotgun (WGS) entry which is preliminary data.</text>
</comment>
<dbReference type="NCBIfam" id="TIGR02937">
    <property type="entry name" value="sigma70-ECF"/>
    <property type="match status" value="1"/>
</dbReference>
<organism evidence="7 8">
    <name type="scientific">Flavihumibacter solisilvae</name>
    <dbReference type="NCBI Taxonomy" id="1349421"/>
    <lineage>
        <taxon>Bacteria</taxon>
        <taxon>Pseudomonadati</taxon>
        <taxon>Bacteroidota</taxon>
        <taxon>Chitinophagia</taxon>
        <taxon>Chitinophagales</taxon>
        <taxon>Chitinophagaceae</taxon>
        <taxon>Flavihumibacter</taxon>
    </lineage>
</organism>
<feature type="domain" description="RNA polymerase sigma-70 region 2" evidence="5">
    <location>
        <begin position="19"/>
        <end position="83"/>
    </location>
</feature>
<dbReference type="AlphaFoldDB" id="A0A0C1LFC2"/>
<name>A0A0C1LFC2_9BACT</name>
<dbReference type="SUPFAM" id="SSF88659">
    <property type="entry name" value="Sigma3 and sigma4 domains of RNA polymerase sigma factors"/>
    <property type="match status" value="1"/>
</dbReference>
<dbReference type="InterPro" id="IPR007627">
    <property type="entry name" value="RNA_pol_sigma70_r2"/>
</dbReference>
<dbReference type="RefSeq" id="WP_039140545.1">
    <property type="nucleotide sequence ID" value="NZ_JSVC01000015.1"/>
</dbReference>
<dbReference type="InterPro" id="IPR013249">
    <property type="entry name" value="RNA_pol_sigma70_r4_t2"/>
</dbReference>
<keyword evidence="4" id="KW-0804">Transcription</keyword>
<dbReference type="Gene3D" id="1.10.10.10">
    <property type="entry name" value="Winged helix-like DNA-binding domain superfamily/Winged helix DNA-binding domain"/>
    <property type="match status" value="1"/>
</dbReference>
<keyword evidence="3" id="KW-0731">Sigma factor</keyword>
<comment type="similarity">
    <text evidence="1">Belongs to the sigma-70 factor family. ECF subfamily.</text>
</comment>
<dbReference type="InterPro" id="IPR036388">
    <property type="entry name" value="WH-like_DNA-bd_sf"/>
</dbReference>
<dbReference type="EMBL" id="JSVC01000015">
    <property type="protein sequence ID" value="KIC94023.1"/>
    <property type="molecule type" value="Genomic_DNA"/>
</dbReference>
<dbReference type="STRING" id="1349421.OI18_13460"/>
<dbReference type="InterPro" id="IPR013325">
    <property type="entry name" value="RNA_pol_sigma_r2"/>
</dbReference>
<dbReference type="Pfam" id="PF04542">
    <property type="entry name" value="Sigma70_r2"/>
    <property type="match status" value="1"/>
</dbReference>
<dbReference type="PANTHER" id="PTHR43133">
    <property type="entry name" value="RNA POLYMERASE ECF-TYPE SIGMA FACTO"/>
    <property type="match status" value="1"/>
</dbReference>